<proteinExistence type="predicted"/>
<accession>A0ABY7FR77</accession>
<name>A0ABY7FR77_MYAAR</name>
<organism evidence="1 2">
    <name type="scientific">Mya arenaria</name>
    <name type="common">Soft-shell clam</name>
    <dbReference type="NCBI Taxonomy" id="6604"/>
    <lineage>
        <taxon>Eukaryota</taxon>
        <taxon>Metazoa</taxon>
        <taxon>Spiralia</taxon>
        <taxon>Lophotrochozoa</taxon>
        <taxon>Mollusca</taxon>
        <taxon>Bivalvia</taxon>
        <taxon>Autobranchia</taxon>
        <taxon>Heteroconchia</taxon>
        <taxon>Euheterodonta</taxon>
        <taxon>Imparidentia</taxon>
        <taxon>Neoheterodontei</taxon>
        <taxon>Myida</taxon>
        <taxon>Myoidea</taxon>
        <taxon>Myidae</taxon>
        <taxon>Mya</taxon>
    </lineage>
</organism>
<gene>
    <name evidence="1" type="ORF">MAR_036927</name>
</gene>
<sequence>GEMIEVQRIIWCLLFTAVSEVEPSHFRGAIITWKPGENENEVIIDFRISWRMSDNRAFKCDDDVIANGTIIGGGDIVCDGNCYGIIGQLFYRCTDYSISEDWSSGRGRITETINPLDIFKPIRFVFTGNAWISTLNNGGGDWNLRVTAFLIARNDTNTINSSPTAEIAPIVRLQSGCNHTITVPVGDIDGDIVRCRWADTPEECGGVCNGLPNAELDNVTCSITYSTIYETGWYAVAIQVEDFATFSSVNALSSIPVQFLVFVYTANENETCGQYMVFINPTPPDDACIGIPKGHVISEIKTTSPLGMTKSRLYQISPSEWAVNITYSPTNESGVSNVFCFNAKESSGLEGPKRCVTLLTGVTPPAIVEGSQSPTSAVNPDQRTWSLVLNSTEFTRGTRQSFINLFSDNNTLMESIPASNRERVFLDQNNRTLTFFTTTSLMEKQTYYFTFDFGIVKGVTHCGAESPAIDNHSFWRITIRDITPPRIILNSPSVSNSTGYVLWNINEEVLSVICKLTRPNVSIETVFPCQSPWEEHMLDEGVYIFSMTATDLEGNSATEKHAWTVDTTPPVLTMQRTPPTISNSTRANFQWTCTYPCTVACNVMTDNQTYQVNCNIQGVVWRLPSMDSNVTYILDISAMDTVGNEIRVQYSWITDFGKPNITFCDKERSSKRLADVLHNGDMDKQHNYTVSRAVNIPEFITGDYFILVETDVFDKVLTSGSNEIIASLLRFHFGGLSVDETYTSTVTFYVVPALPTDKYTLHVTTDIRNELFEYSNEANNEITQQVTVQQALPELSVEDFNVTIIYEANRTLLNTDWSVHNVGTGKTLSIQWFYLLVKTPNQNYFTVLRTYRNKIGHLPNETYHISETIHLPFTVYGDVVFRLTTDLDPLSSGDGYLLDDVKTHSTIYLQLRAADLTITAVMLSKYIQAGKGVSITYTVQNVGSFDISSTKWTDRIYISDTIGNLQAILNLNTRLAVQTDLKKQKTYTKTIGFSLPNEMSGQ</sequence>
<keyword evidence="2" id="KW-1185">Reference proteome</keyword>
<evidence type="ECO:0000313" key="2">
    <source>
        <dbReference type="Proteomes" id="UP001164746"/>
    </source>
</evidence>
<protein>
    <submittedName>
        <fullName evidence="1">Uncharacterized protein</fullName>
    </submittedName>
</protein>
<evidence type="ECO:0000313" key="1">
    <source>
        <dbReference type="EMBL" id="WAR23258.1"/>
    </source>
</evidence>
<dbReference type="Proteomes" id="UP001164746">
    <property type="component" value="Chromosome 13"/>
</dbReference>
<dbReference type="EMBL" id="CP111024">
    <property type="protein sequence ID" value="WAR23258.1"/>
    <property type="molecule type" value="Genomic_DNA"/>
</dbReference>
<reference evidence="1" key="1">
    <citation type="submission" date="2022-11" db="EMBL/GenBank/DDBJ databases">
        <title>Centuries of genome instability and evolution in soft-shell clam transmissible cancer (bioRxiv).</title>
        <authorList>
            <person name="Hart S.F.M."/>
            <person name="Yonemitsu M.A."/>
            <person name="Giersch R.M."/>
            <person name="Beal B.F."/>
            <person name="Arriagada G."/>
            <person name="Davis B.W."/>
            <person name="Ostrander E.A."/>
            <person name="Goff S.P."/>
            <person name="Metzger M.J."/>
        </authorList>
    </citation>
    <scope>NUCLEOTIDE SEQUENCE</scope>
    <source>
        <strain evidence="1">MELC-2E11</strain>
        <tissue evidence="1">Siphon/mantle</tissue>
    </source>
</reference>
<feature type="non-terminal residue" evidence="1">
    <location>
        <position position="1"/>
    </location>
</feature>